<keyword evidence="2" id="KW-0472">Membrane</keyword>
<dbReference type="EMBL" id="JACHJI010000017">
    <property type="protein sequence ID" value="MBB4902573.1"/>
    <property type="molecule type" value="Genomic_DNA"/>
</dbReference>
<sequence>MSAPLTCTAACKNGDCKPRLPRWAGAVLWTAAAVWLVVGVLAAAAMALILVKGPGYTRDPGPAPTTPAPTTPAPTAPATPSPSTQPTAKPTAPDPTPTPSVGTPCNIFDPECPGSTGGSTGG</sequence>
<keyword evidence="2" id="KW-0812">Transmembrane</keyword>
<proteinExistence type="predicted"/>
<evidence type="ECO:0000313" key="3">
    <source>
        <dbReference type="EMBL" id="MBB4902573.1"/>
    </source>
</evidence>
<keyword evidence="4" id="KW-1185">Reference proteome</keyword>
<protein>
    <submittedName>
        <fullName evidence="3">Uncharacterized protein</fullName>
    </submittedName>
</protein>
<accession>A0A7W7PWP5</accession>
<dbReference type="Proteomes" id="UP000579523">
    <property type="component" value="Unassembled WGS sequence"/>
</dbReference>
<dbReference type="RefSeq" id="WP_184828008.1">
    <property type="nucleotide sequence ID" value="NZ_BMTK01000036.1"/>
</dbReference>
<name>A0A7W7PWP5_9ACTN</name>
<evidence type="ECO:0000313" key="4">
    <source>
        <dbReference type="Proteomes" id="UP000579523"/>
    </source>
</evidence>
<keyword evidence="2" id="KW-1133">Transmembrane helix</keyword>
<feature type="compositionally biased region" description="Pro residues" evidence="1">
    <location>
        <begin position="61"/>
        <end position="80"/>
    </location>
</feature>
<reference evidence="3 4" key="1">
    <citation type="submission" date="2020-08" db="EMBL/GenBank/DDBJ databases">
        <title>Genomic Encyclopedia of Type Strains, Phase III (KMG-III): the genomes of soil and plant-associated and newly described type strains.</title>
        <authorList>
            <person name="Whitman W."/>
        </authorList>
    </citation>
    <scope>NUCLEOTIDE SEQUENCE [LARGE SCALE GENOMIC DNA]</scope>
    <source>
        <strain evidence="3 4">CECT 3273</strain>
    </source>
</reference>
<organism evidence="3 4">
    <name type="scientific">Streptomyces griseomycini</name>
    <dbReference type="NCBI Taxonomy" id="66895"/>
    <lineage>
        <taxon>Bacteria</taxon>
        <taxon>Bacillati</taxon>
        <taxon>Actinomycetota</taxon>
        <taxon>Actinomycetes</taxon>
        <taxon>Kitasatosporales</taxon>
        <taxon>Streptomycetaceae</taxon>
        <taxon>Streptomyces</taxon>
    </lineage>
</organism>
<feature type="transmembrane region" description="Helical" evidence="2">
    <location>
        <begin position="27"/>
        <end position="51"/>
    </location>
</feature>
<gene>
    <name evidence="3" type="ORF">FHS37_006670</name>
</gene>
<feature type="region of interest" description="Disordered" evidence="1">
    <location>
        <begin position="53"/>
        <end position="122"/>
    </location>
</feature>
<evidence type="ECO:0000256" key="2">
    <source>
        <dbReference type="SAM" id="Phobius"/>
    </source>
</evidence>
<feature type="compositionally biased region" description="Low complexity" evidence="1">
    <location>
        <begin position="81"/>
        <end position="91"/>
    </location>
</feature>
<evidence type="ECO:0000256" key="1">
    <source>
        <dbReference type="SAM" id="MobiDB-lite"/>
    </source>
</evidence>
<comment type="caution">
    <text evidence="3">The sequence shown here is derived from an EMBL/GenBank/DDBJ whole genome shotgun (WGS) entry which is preliminary data.</text>
</comment>
<dbReference type="AlphaFoldDB" id="A0A7W7PWP5"/>